<keyword evidence="1" id="KW-0812">Transmembrane</keyword>
<keyword evidence="1" id="KW-0472">Membrane</keyword>
<dbReference type="EMBL" id="GL379882">
    <property type="protein sequence ID" value="EGT60148.1"/>
    <property type="molecule type" value="Genomic_DNA"/>
</dbReference>
<gene>
    <name evidence="2" type="ORF">CAEBREN_09000</name>
</gene>
<keyword evidence="1" id="KW-1133">Transmembrane helix</keyword>
<accession>G0NGT9</accession>
<reference evidence="3" key="1">
    <citation type="submission" date="2011-07" db="EMBL/GenBank/DDBJ databases">
        <authorList>
            <consortium name="Caenorhabditis brenneri Sequencing and Analysis Consortium"/>
            <person name="Wilson R.K."/>
        </authorList>
    </citation>
    <scope>NUCLEOTIDE SEQUENCE [LARGE SCALE GENOMIC DNA]</scope>
    <source>
        <strain evidence="3">PB2801</strain>
    </source>
</reference>
<organism evidence="3">
    <name type="scientific">Caenorhabditis brenneri</name>
    <name type="common">Nematode worm</name>
    <dbReference type="NCBI Taxonomy" id="135651"/>
    <lineage>
        <taxon>Eukaryota</taxon>
        <taxon>Metazoa</taxon>
        <taxon>Ecdysozoa</taxon>
        <taxon>Nematoda</taxon>
        <taxon>Chromadorea</taxon>
        <taxon>Rhabditida</taxon>
        <taxon>Rhabditina</taxon>
        <taxon>Rhabditomorpha</taxon>
        <taxon>Rhabditoidea</taxon>
        <taxon>Rhabditidae</taxon>
        <taxon>Peloderinae</taxon>
        <taxon>Caenorhabditis</taxon>
    </lineage>
</organism>
<evidence type="ECO:0000256" key="1">
    <source>
        <dbReference type="SAM" id="Phobius"/>
    </source>
</evidence>
<keyword evidence="3" id="KW-1185">Reference proteome</keyword>
<evidence type="ECO:0000313" key="2">
    <source>
        <dbReference type="EMBL" id="EGT60148.1"/>
    </source>
</evidence>
<protein>
    <submittedName>
        <fullName evidence="2">Uncharacterized protein</fullName>
    </submittedName>
</protein>
<sequence length="225" mass="26279">MTLKLSAPGWKHRKYPTPVMLTHLMNLVTLPDEENQVDSKNYLRNAIGHLNVIQVDRTVNKEEMEELQDMEIEIERQKKNYGNEVAYLTALLDSMKTRFYNVLISFLVAISVCILHYLYMGTLPNNEIIFGSILTFLFISLLVSIVFSSEFFGVNKRDYFRNDASVEKEFEPKQEEEEEEEAETVYGSQTLIAQQNKVVQMYLSEVHPLIKRTEVLENNRTFFFS</sequence>
<feature type="transmembrane region" description="Helical" evidence="1">
    <location>
        <begin position="128"/>
        <end position="147"/>
    </location>
</feature>
<name>G0NGT9_CAEBE</name>
<dbReference type="HOGENOM" id="CLU_1230881_0_0_1"/>
<evidence type="ECO:0000313" key="3">
    <source>
        <dbReference type="Proteomes" id="UP000008068"/>
    </source>
</evidence>
<feature type="transmembrane region" description="Helical" evidence="1">
    <location>
        <begin position="99"/>
        <end position="122"/>
    </location>
</feature>
<dbReference type="AlphaFoldDB" id="G0NGT9"/>
<dbReference type="InParanoid" id="G0NGT9"/>
<proteinExistence type="predicted"/>
<dbReference type="Proteomes" id="UP000008068">
    <property type="component" value="Unassembled WGS sequence"/>
</dbReference>